<keyword evidence="13" id="KW-1185">Reference proteome</keyword>
<evidence type="ECO:0000256" key="8">
    <source>
        <dbReference type="PROSITE-ProRule" id="PRU00322"/>
    </source>
</evidence>
<comment type="caution">
    <text evidence="12">The sequence shown here is derived from an EMBL/GenBank/DDBJ whole genome shotgun (WGS) entry which is preliminary data.</text>
</comment>
<feature type="compositionally biased region" description="Polar residues" evidence="9">
    <location>
        <begin position="544"/>
        <end position="553"/>
    </location>
</feature>
<dbReference type="SUPFAM" id="SSF54928">
    <property type="entry name" value="RNA-binding domain, RBD"/>
    <property type="match status" value="1"/>
</dbReference>
<dbReference type="SMART" id="SM00443">
    <property type="entry name" value="G_patch"/>
    <property type="match status" value="1"/>
</dbReference>
<keyword evidence="7" id="KW-0539">Nucleus</keyword>
<name>A0ABY2H2F9_9HYPO</name>
<feature type="region of interest" description="Disordered" evidence="9">
    <location>
        <begin position="1"/>
        <end position="142"/>
    </location>
</feature>
<feature type="compositionally biased region" description="Basic and acidic residues" evidence="9">
    <location>
        <begin position="53"/>
        <end position="65"/>
    </location>
</feature>
<evidence type="ECO:0000256" key="3">
    <source>
        <dbReference type="ARBA" id="ARBA00022737"/>
    </source>
</evidence>
<keyword evidence="4 8" id="KW-0863">Zinc-finger</keyword>
<accession>A0ABY2H2F9</accession>
<dbReference type="PROSITE" id="PS01358">
    <property type="entry name" value="ZF_RANBP2_1"/>
    <property type="match status" value="1"/>
</dbReference>
<feature type="domain" description="RanBP2-type" evidence="11">
    <location>
        <begin position="243"/>
        <end position="273"/>
    </location>
</feature>
<evidence type="ECO:0000259" key="10">
    <source>
        <dbReference type="PROSITE" id="PS50174"/>
    </source>
</evidence>
<evidence type="ECO:0000256" key="2">
    <source>
        <dbReference type="ARBA" id="ARBA00022723"/>
    </source>
</evidence>
<dbReference type="RefSeq" id="XP_073558579.1">
    <property type="nucleotide sequence ID" value="XM_073703198.1"/>
</dbReference>
<dbReference type="GeneID" id="300577648"/>
<evidence type="ECO:0000313" key="12">
    <source>
        <dbReference type="EMBL" id="TFB02378.1"/>
    </source>
</evidence>
<feature type="region of interest" description="Disordered" evidence="9">
    <location>
        <begin position="625"/>
        <end position="746"/>
    </location>
</feature>
<feature type="compositionally biased region" description="Pro residues" evidence="9">
    <location>
        <begin position="558"/>
        <end position="577"/>
    </location>
</feature>
<reference evidence="12 13" key="1">
    <citation type="submission" date="2018-01" db="EMBL/GenBank/DDBJ databases">
        <title>Genome characterization of the sugarcane-associated fungus Trichoderma ghanense CCMA-1212 and their application in lignocelulose bioconversion.</title>
        <authorList>
            <person name="Steindorff A.S."/>
            <person name="Mendes T.D."/>
            <person name="Vilela E.S.D."/>
            <person name="Rodrigues D.S."/>
            <person name="Formighieri E.F."/>
            <person name="Melo I.S."/>
            <person name="Favaro L.C.L."/>
        </authorList>
    </citation>
    <scope>NUCLEOTIDE SEQUENCE [LARGE SCALE GENOMIC DNA]</scope>
    <source>
        <strain evidence="12 13">CCMA-1212</strain>
    </source>
</reference>
<proteinExistence type="predicted"/>
<dbReference type="PANTHER" id="PTHR13948">
    <property type="entry name" value="RNA-BINDING PROTEIN"/>
    <property type="match status" value="1"/>
</dbReference>
<feature type="compositionally biased region" description="Basic and acidic residues" evidence="9">
    <location>
        <begin position="632"/>
        <end position="650"/>
    </location>
</feature>
<feature type="region of interest" description="Disordered" evidence="9">
    <location>
        <begin position="447"/>
        <end position="493"/>
    </location>
</feature>
<feature type="region of interest" description="Disordered" evidence="9">
    <location>
        <begin position="799"/>
        <end position="828"/>
    </location>
</feature>
<dbReference type="PROSITE" id="PS00028">
    <property type="entry name" value="ZINC_FINGER_C2H2_1"/>
    <property type="match status" value="1"/>
</dbReference>
<evidence type="ECO:0000256" key="9">
    <source>
        <dbReference type="SAM" id="MobiDB-lite"/>
    </source>
</evidence>
<dbReference type="PANTHER" id="PTHR13948:SF3">
    <property type="entry name" value="FI21118P1"/>
    <property type="match status" value="1"/>
</dbReference>
<evidence type="ECO:0000256" key="7">
    <source>
        <dbReference type="ARBA" id="ARBA00023242"/>
    </source>
</evidence>
<feature type="compositionally biased region" description="Basic and acidic residues" evidence="9">
    <location>
        <begin position="23"/>
        <end position="37"/>
    </location>
</feature>
<comment type="subcellular location">
    <subcellularLocation>
        <location evidence="1">Nucleus</location>
    </subcellularLocation>
</comment>
<evidence type="ECO:0000256" key="6">
    <source>
        <dbReference type="ARBA" id="ARBA00022884"/>
    </source>
</evidence>
<dbReference type="InterPro" id="IPR035979">
    <property type="entry name" value="RBD_domain_sf"/>
</dbReference>
<dbReference type="InterPro" id="IPR000467">
    <property type="entry name" value="G_patch_dom"/>
</dbReference>
<organism evidence="12 13">
    <name type="scientific">Trichoderma ghanense</name>
    <dbReference type="NCBI Taxonomy" id="65468"/>
    <lineage>
        <taxon>Eukaryota</taxon>
        <taxon>Fungi</taxon>
        <taxon>Dikarya</taxon>
        <taxon>Ascomycota</taxon>
        <taxon>Pezizomycotina</taxon>
        <taxon>Sordariomycetes</taxon>
        <taxon>Hypocreomycetidae</taxon>
        <taxon>Hypocreales</taxon>
        <taxon>Hypocreaceae</taxon>
        <taxon>Trichoderma</taxon>
    </lineage>
</organism>
<dbReference type="InterPro" id="IPR013087">
    <property type="entry name" value="Znf_C2H2_type"/>
</dbReference>
<gene>
    <name evidence="12" type="ORF">CCMA1212_005954</name>
</gene>
<evidence type="ECO:0000259" key="11">
    <source>
        <dbReference type="PROSITE" id="PS50199"/>
    </source>
</evidence>
<keyword evidence="6" id="KW-0694">RNA-binding</keyword>
<feature type="compositionally biased region" description="Basic and acidic residues" evidence="9">
    <location>
        <begin position="76"/>
        <end position="101"/>
    </location>
</feature>
<keyword evidence="2" id="KW-0479">Metal-binding</keyword>
<feature type="compositionally biased region" description="Basic and acidic residues" evidence="9">
    <location>
        <begin position="676"/>
        <end position="686"/>
    </location>
</feature>
<dbReference type="PROSITE" id="PS50174">
    <property type="entry name" value="G_PATCH"/>
    <property type="match status" value="1"/>
</dbReference>
<protein>
    <submittedName>
        <fullName evidence="12">RNA-binding protein 5</fullName>
    </submittedName>
</protein>
<evidence type="ECO:0000313" key="13">
    <source>
        <dbReference type="Proteomes" id="UP001642720"/>
    </source>
</evidence>
<keyword evidence="3" id="KW-0677">Repeat</keyword>
<dbReference type="Proteomes" id="UP001642720">
    <property type="component" value="Unassembled WGS sequence"/>
</dbReference>
<feature type="compositionally biased region" description="Basic and acidic residues" evidence="9">
    <location>
        <begin position="591"/>
        <end position="605"/>
    </location>
</feature>
<dbReference type="InterPro" id="IPR001876">
    <property type="entry name" value="Znf_RanBP2"/>
</dbReference>
<dbReference type="EMBL" id="PPTA01000007">
    <property type="protein sequence ID" value="TFB02378.1"/>
    <property type="molecule type" value="Genomic_DNA"/>
</dbReference>
<feature type="compositionally biased region" description="Polar residues" evidence="9">
    <location>
        <begin position="7"/>
        <end position="22"/>
    </location>
</feature>
<dbReference type="SMART" id="SM00547">
    <property type="entry name" value="ZnF_RBZ"/>
    <property type="match status" value="1"/>
</dbReference>
<feature type="compositionally biased region" description="Low complexity" evidence="9">
    <location>
        <begin position="712"/>
        <end position="723"/>
    </location>
</feature>
<keyword evidence="5" id="KW-0862">Zinc</keyword>
<evidence type="ECO:0000256" key="5">
    <source>
        <dbReference type="ARBA" id="ARBA00022833"/>
    </source>
</evidence>
<dbReference type="Gene3D" id="4.10.1060.10">
    <property type="entry name" value="Zinc finger, RanBP2-type"/>
    <property type="match status" value="1"/>
</dbReference>
<evidence type="ECO:0000256" key="1">
    <source>
        <dbReference type="ARBA" id="ARBA00004123"/>
    </source>
</evidence>
<feature type="compositionally biased region" description="Basic and acidic residues" evidence="9">
    <location>
        <begin position="799"/>
        <end position="810"/>
    </location>
</feature>
<sequence length="828" mass="90982">MADELSLTANLPTGQRGYSQSPSRDDGMYANAWDRRDHRPRPPRQSPPFGADRAPDYQDAHDARPRPRPSLSPPDWSRDNQGRMYNDDYHRGRHDQARDNDYAASSYRSRRYSSRSPPPDYYSRSRSRSPPREGGRLGDAGLPSDTVIFEGLPVRVDGVELRESIIRDCISEDYSVVDVRLTYAKGKRRAFIQFEDVDHATAFVNEHFPRVHFTLPYTTDEVPDGKCSAFIHFAHRRADGDTRAGGQWICQPCGFDNYSSRAKCKRCGSSPLSSAMQVSLNPAADAADTPTQILVVYPLMAYVTEEMFAADMKRLELAKPDSASQKLAPGSKLQSTAPADRAARTGARPGSLHRVFLMRDSVTDESVKYGFAEFWTLQDAMDAMAKIKLLPSFSVAASPVSVSHIHLGVFVPEEREVTPEMERFSFSPLFNPSLRVRYRDLRAYPSQKILAPEPPGSASADGEQKGGDQGGNNKKPKKRKADDPLSAAAKKAVPAMAGHMALWQKKHEEIHTNESGTTVAKQLPVKDSKEAPIKFAFPGASTQALGAQANSTSLPVQPAQPAPPAPSSAPPPLPPPEKQNGDKMPAAKPDVQTKDEKPITPYADREKLQCLLCMRKFKSLDELSRHGNSQLHGEKLQDEQAIKSALERLSKRGIPLPTRTEGDDDASNANAAAPQYRDRAKERREQWNQPKKPLPVFADKSASGPQKDQGKAKAPAQEKAPAPSKGAGMLAKMGWTSGSGLGANAEGRTDSIVTHVYRQGVGLGAEGANLGSAQALGESRTVNNRKDYVDAVNERARERFFSEFGDKKDGLQNGEDRDEDKDEDSKKT</sequence>
<dbReference type="Pfam" id="PF01585">
    <property type="entry name" value="G-patch"/>
    <property type="match status" value="1"/>
</dbReference>
<dbReference type="PROSITE" id="PS50199">
    <property type="entry name" value="ZF_RANBP2_2"/>
    <property type="match status" value="1"/>
</dbReference>
<evidence type="ECO:0000256" key="4">
    <source>
        <dbReference type="ARBA" id="ARBA00022771"/>
    </source>
</evidence>
<feature type="domain" description="G-patch" evidence="10">
    <location>
        <begin position="722"/>
        <end position="768"/>
    </location>
</feature>
<feature type="region of interest" description="Disordered" evidence="9">
    <location>
        <begin position="544"/>
        <end position="605"/>
    </location>
</feature>
<feature type="region of interest" description="Disordered" evidence="9">
    <location>
        <begin position="321"/>
        <end position="345"/>
    </location>
</feature>